<protein>
    <submittedName>
        <fullName evidence="7">Iron-containing alcohol dehydrogenase</fullName>
    </submittedName>
</protein>
<evidence type="ECO:0000313" key="7">
    <source>
        <dbReference type="EMBL" id="AFV00385.1"/>
    </source>
</evidence>
<dbReference type="PANTHER" id="PTHR11496">
    <property type="entry name" value="ALCOHOL DEHYDROGENASE"/>
    <property type="match status" value="1"/>
</dbReference>
<dbReference type="InterPro" id="IPR001670">
    <property type="entry name" value="ADH_Fe/GldA"/>
</dbReference>
<feature type="domain" description="Alcohol dehydrogenase iron-type/glycerol dehydrogenase GldA" evidence="5">
    <location>
        <begin position="12"/>
        <end position="178"/>
    </location>
</feature>
<keyword evidence="4" id="KW-0520">NAD</keyword>
<dbReference type="PANTHER" id="PTHR11496:SF102">
    <property type="entry name" value="ALCOHOL DEHYDROGENASE 4"/>
    <property type="match status" value="1"/>
</dbReference>
<evidence type="ECO:0000256" key="1">
    <source>
        <dbReference type="ARBA" id="ARBA00001962"/>
    </source>
</evidence>
<sequence>MQDFSFHTCANLIMADGAVATLAEHCRQQGAQKILLVTDPGLVRLGLVDAALAPLQKAGITVDCFSEVQADPSEANVLAAVCAATTLGAELIIGFGGGSAMDVAKLAALLAHPQCTQSLDAIYGVDKITAPRLPLFQVPTTAGTGSEVTPIAIITTGAHTKAGVVSQRLLPDLALLDPQLTLGLPPAITAATGIDAMVHAIEAYTSAHKKNPLSDMLAREALRLLGGNLLTAVRDGNNLVARKAMLLGANLAGQAFANAPVAAVHALAYPLGGQFSIAHGVSNALLLTAVLRFNASHAAAHYAELAPLIVNEPLADNDAARCEQFCTALETLIADSSVPVRLRDVGIPQDALPALARDAMQQTRLLVNNPRPVSEADALAIYQQIY</sequence>
<dbReference type="InterPro" id="IPR018211">
    <property type="entry name" value="ADH_Fe_CS"/>
</dbReference>
<accession>K4KMI3</accession>
<comment type="similarity">
    <text evidence="2">Belongs to the iron-containing alcohol dehydrogenase family.</text>
</comment>
<dbReference type="EMBL" id="CP003746">
    <property type="protein sequence ID" value="AFV00385.1"/>
    <property type="molecule type" value="Genomic_DNA"/>
</dbReference>
<keyword evidence="8" id="KW-1185">Reference proteome</keyword>
<dbReference type="OrthoDB" id="9815791at2"/>
<dbReference type="eggNOG" id="COG1454">
    <property type="taxonomic scope" value="Bacteria"/>
</dbReference>
<dbReference type="GO" id="GO:0004022">
    <property type="term" value="F:alcohol dehydrogenase (NAD+) activity"/>
    <property type="evidence" value="ECO:0007669"/>
    <property type="project" value="TreeGrafter"/>
</dbReference>
<keyword evidence="3" id="KW-0560">Oxidoreductase</keyword>
<evidence type="ECO:0000256" key="3">
    <source>
        <dbReference type="ARBA" id="ARBA00023002"/>
    </source>
</evidence>
<evidence type="ECO:0000313" key="8">
    <source>
        <dbReference type="Proteomes" id="UP000000466"/>
    </source>
</evidence>
<proteinExistence type="inferred from homology"/>
<evidence type="ECO:0000259" key="5">
    <source>
        <dbReference type="Pfam" id="PF00465"/>
    </source>
</evidence>
<dbReference type="STRING" id="1117647.M5M_16260"/>
<dbReference type="Pfam" id="PF00465">
    <property type="entry name" value="Fe-ADH"/>
    <property type="match status" value="1"/>
</dbReference>
<dbReference type="PROSITE" id="PS00913">
    <property type="entry name" value="ADH_IRON_1"/>
    <property type="match status" value="1"/>
</dbReference>
<reference evidence="7 8" key="1">
    <citation type="journal article" date="2013" name="Genome Announc.">
        <title>Complete genome sequence of Simiduia agarivorans SA1(T), a marine bacterium able to degrade a variety of polysaccharides.</title>
        <authorList>
            <person name="Lin S.Y."/>
            <person name="Shieh W.Y."/>
            <person name="Chen J.S."/>
            <person name="Tang S.L."/>
        </authorList>
    </citation>
    <scope>NUCLEOTIDE SEQUENCE [LARGE SCALE GENOMIC DNA]</scope>
    <source>
        <strain evidence="8">DSM 21679 / JCM 13881 / BCRC 17597 / SA1</strain>
    </source>
</reference>
<dbReference type="SUPFAM" id="SSF56796">
    <property type="entry name" value="Dehydroquinate synthase-like"/>
    <property type="match status" value="1"/>
</dbReference>
<dbReference type="CDD" id="cd08193">
    <property type="entry name" value="HVD"/>
    <property type="match status" value="1"/>
</dbReference>
<dbReference type="FunFam" id="3.40.50.1970:FF:000003">
    <property type="entry name" value="Alcohol dehydrogenase, iron-containing"/>
    <property type="match status" value="1"/>
</dbReference>
<organism evidence="7 8">
    <name type="scientific">Simiduia agarivorans (strain DSM 21679 / JCM 13881 / BCRC 17597 / SA1)</name>
    <dbReference type="NCBI Taxonomy" id="1117647"/>
    <lineage>
        <taxon>Bacteria</taxon>
        <taxon>Pseudomonadati</taxon>
        <taxon>Pseudomonadota</taxon>
        <taxon>Gammaproteobacteria</taxon>
        <taxon>Cellvibrionales</taxon>
        <taxon>Cellvibrionaceae</taxon>
        <taxon>Simiduia</taxon>
    </lineage>
</organism>
<dbReference type="Gene3D" id="3.40.50.1970">
    <property type="match status" value="1"/>
</dbReference>
<dbReference type="Gene3D" id="1.20.1090.10">
    <property type="entry name" value="Dehydroquinate synthase-like - alpha domain"/>
    <property type="match status" value="1"/>
</dbReference>
<gene>
    <name evidence="7" type="ordered locus">M5M_16260</name>
</gene>
<dbReference type="HOGENOM" id="CLU_007207_0_0_6"/>
<evidence type="ECO:0000256" key="4">
    <source>
        <dbReference type="ARBA" id="ARBA00023027"/>
    </source>
</evidence>
<comment type="cofactor">
    <cofactor evidence="1">
        <name>Fe cation</name>
        <dbReference type="ChEBI" id="CHEBI:24875"/>
    </cofactor>
</comment>
<dbReference type="InterPro" id="IPR056798">
    <property type="entry name" value="ADH_Fe_C"/>
</dbReference>
<dbReference type="GO" id="GO:0046872">
    <property type="term" value="F:metal ion binding"/>
    <property type="evidence" value="ECO:0007669"/>
    <property type="project" value="InterPro"/>
</dbReference>
<evidence type="ECO:0000259" key="6">
    <source>
        <dbReference type="Pfam" id="PF25137"/>
    </source>
</evidence>
<dbReference type="KEGG" id="saga:M5M_16260"/>
<dbReference type="RefSeq" id="WP_015048537.1">
    <property type="nucleotide sequence ID" value="NC_018868.3"/>
</dbReference>
<evidence type="ECO:0000256" key="2">
    <source>
        <dbReference type="ARBA" id="ARBA00007358"/>
    </source>
</evidence>
<dbReference type="Proteomes" id="UP000000466">
    <property type="component" value="Chromosome"/>
</dbReference>
<dbReference type="FunFam" id="1.20.1090.10:FF:000001">
    <property type="entry name" value="Aldehyde-alcohol dehydrogenase"/>
    <property type="match status" value="1"/>
</dbReference>
<name>K4KMI3_SIMAS</name>
<feature type="domain" description="Fe-containing alcohol dehydrogenase-like C-terminal" evidence="6">
    <location>
        <begin position="189"/>
        <end position="386"/>
    </location>
</feature>
<dbReference type="InterPro" id="IPR039697">
    <property type="entry name" value="Alcohol_dehydrogenase_Fe"/>
</dbReference>
<dbReference type="Pfam" id="PF25137">
    <property type="entry name" value="ADH_Fe_C"/>
    <property type="match status" value="1"/>
</dbReference>
<dbReference type="AlphaFoldDB" id="K4KMI3"/>